<keyword evidence="3 6" id="KW-0378">Hydrolase</keyword>
<keyword evidence="7" id="KW-1185">Reference proteome</keyword>
<evidence type="ECO:0000259" key="5">
    <source>
        <dbReference type="Pfam" id="PF08386"/>
    </source>
</evidence>
<proteinExistence type="inferred from homology"/>
<dbReference type="InterPro" id="IPR013595">
    <property type="entry name" value="Pept_S33_TAP-like_C"/>
</dbReference>
<dbReference type="Proteomes" id="UP000828924">
    <property type="component" value="Chromosome"/>
</dbReference>
<name>A0ABY3WIH8_9ACTN</name>
<feature type="domain" description="Peptidase S33 tripeptidyl aminopeptidase-like C-terminal" evidence="5">
    <location>
        <begin position="391"/>
        <end position="487"/>
    </location>
</feature>
<evidence type="ECO:0000313" key="7">
    <source>
        <dbReference type="Proteomes" id="UP000828924"/>
    </source>
</evidence>
<dbReference type="GO" id="GO:0016787">
    <property type="term" value="F:hydrolase activity"/>
    <property type="evidence" value="ECO:0007669"/>
    <property type="project" value="UniProtKB-KW"/>
</dbReference>
<evidence type="ECO:0000256" key="1">
    <source>
        <dbReference type="ARBA" id="ARBA00010088"/>
    </source>
</evidence>
<feature type="signal peptide" evidence="4">
    <location>
        <begin position="1"/>
        <end position="28"/>
    </location>
</feature>
<dbReference type="PANTHER" id="PTHR43248:SF29">
    <property type="entry name" value="TRIPEPTIDYL AMINOPEPTIDASE"/>
    <property type="match status" value="1"/>
</dbReference>
<evidence type="ECO:0000313" key="6">
    <source>
        <dbReference type="EMBL" id="UNM12404.1"/>
    </source>
</evidence>
<feature type="chain" id="PRO_5045857400" evidence="4">
    <location>
        <begin position="29"/>
        <end position="534"/>
    </location>
</feature>
<evidence type="ECO:0000256" key="3">
    <source>
        <dbReference type="ARBA" id="ARBA00022801"/>
    </source>
</evidence>
<dbReference type="PANTHER" id="PTHR43248">
    <property type="entry name" value="2-SUCCINYL-6-HYDROXY-2,4-CYCLOHEXADIENE-1-CARBOXYLATE SYNTHASE"/>
    <property type="match status" value="1"/>
</dbReference>
<dbReference type="SUPFAM" id="SSF53474">
    <property type="entry name" value="alpha/beta-Hydrolases"/>
    <property type="match status" value="1"/>
</dbReference>
<gene>
    <name evidence="6" type="ORF">J4032_13420</name>
</gene>
<reference evidence="6 7" key="1">
    <citation type="submission" date="2021-03" db="EMBL/GenBank/DDBJ databases">
        <title>Complete genome of Streptomyces formicae strain 1H-GS9 (DSM 100524).</title>
        <authorList>
            <person name="Atanasov K.E."/>
            <person name="Altabella T."/>
            <person name="Ferrer A."/>
        </authorList>
    </citation>
    <scope>NUCLEOTIDE SEQUENCE [LARGE SCALE GENOMIC DNA]</scope>
    <source>
        <strain evidence="6 7">1H-GS9</strain>
    </source>
</reference>
<accession>A0ABY3WIH8</accession>
<sequence length="534" mass="56505">MYRRTGALLAVGAAVTGLVAGAPSTATAGTEAGAGAGEGAPKWTRCATEEYPRLECSTLTVPLDHANPGGRRITLALSRVRHTAKTFQGPLLVNPGGPGGSGLKLAGFVAASLPAKVAAQYDIIGFDPRGVGASKPALNCKPGHFAPVRPDSVPHGGAEEAANLARAAAFTRGCVARHADVLPHINTPNTARDMDLIRHSLGAEQISYLGYSYGTYLGAVYAKLFPHRVRRAALDSVVDPRGVWYDDNLDQDLGFDARHKAFAAWVARHDATYRLGSDPARVEAAWYVMRETLRREPAGGTVGPGELENTFMPGGYYNGFWPYLAEAFAAYVNRKDSAPLVEAYENFGAVDAAGDNSYAVYTAVQCRDAAWPRDWGVWRRDNWTVHAKAPFSTWNNAWYNAPCAIWPVAPLAPVDVTNVALPPVLVLQATDDAATPYEGAVAVHHKLHGSSLVVEQGGGNHAVTLAGNACLDRYLTDYLATGRVPRATGGGEADAVCAASPEPKPFKAAARAALTGQERAGAALHTVLGHRNQG</sequence>
<dbReference type="EMBL" id="CP071872">
    <property type="protein sequence ID" value="UNM12404.1"/>
    <property type="molecule type" value="Genomic_DNA"/>
</dbReference>
<protein>
    <submittedName>
        <fullName evidence="6">Alpha/beta fold hydrolase</fullName>
    </submittedName>
</protein>
<dbReference type="Gene3D" id="3.40.50.1820">
    <property type="entry name" value="alpha/beta hydrolase"/>
    <property type="match status" value="1"/>
</dbReference>
<keyword evidence="2 4" id="KW-0732">Signal</keyword>
<evidence type="ECO:0000256" key="4">
    <source>
        <dbReference type="SAM" id="SignalP"/>
    </source>
</evidence>
<dbReference type="Pfam" id="PF08386">
    <property type="entry name" value="Abhydrolase_4"/>
    <property type="match status" value="1"/>
</dbReference>
<dbReference type="InterPro" id="IPR029058">
    <property type="entry name" value="AB_hydrolase_fold"/>
</dbReference>
<comment type="similarity">
    <text evidence="1">Belongs to the peptidase S33 family.</text>
</comment>
<evidence type="ECO:0000256" key="2">
    <source>
        <dbReference type="ARBA" id="ARBA00022729"/>
    </source>
</evidence>
<dbReference type="InterPro" id="IPR051601">
    <property type="entry name" value="Serine_prot/Carboxylest_S33"/>
</dbReference>
<dbReference type="RefSeq" id="WP_242331011.1">
    <property type="nucleotide sequence ID" value="NZ_CP071872.1"/>
</dbReference>
<organism evidence="6 7">
    <name type="scientific">Streptomyces formicae</name>
    <dbReference type="NCBI Taxonomy" id="1616117"/>
    <lineage>
        <taxon>Bacteria</taxon>
        <taxon>Bacillati</taxon>
        <taxon>Actinomycetota</taxon>
        <taxon>Actinomycetes</taxon>
        <taxon>Kitasatosporales</taxon>
        <taxon>Streptomycetaceae</taxon>
        <taxon>Streptomyces</taxon>
    </lineage>
</organism>